<dbReference type="InterPro" id="IPR001944">
    <property type="entry name" value="Glycoside_Hdrlase_35"/>
</dbReference>
<protein>
    <recommendedName>
        <fullName evidence="3 7">Beta-galactosidase</fullName>
        <ecNumber evidence="3 7">3.2.1.23</ecNumber>
    </recommendedName>
</protein>
<dbReference type="GO" id="GO:0004565">
    <property type="term" value="F:beta-galactosidase activity"/>
    <property type="evidence" value="ECO:0007669"/>
    <property type="project" value="UniProtKB-EC"/>
</dbReference>
<proteinExistence type="inferred from homology"/>
<dbReference type="GO" id="GO:0005975">
    <property type="term" value="P:carbohydrate metabolic process"/>
    <property type="evidence" value="ECO:0007669"/>
    <property type="project" value="InterPro"/>
</dbReference>
<dbReference type="FunFam" id="3.20.20.80:FF:000006">
    <property type="entry name" value="Beta-galactosidase"/>
    <property type="match status" value="1"/>
</dbReference>
<dbReference type="Gene3D" id="2.60.120.260">
    <property type="entry name" value="Galactose-binding domain-like"/>
    <property type="match status" value="1"/>
</dbReference>
<evidence type="ECO:0000256" key="4">
    <source>
        <dbReference type="ARBA" id="ARBA00022729"/>
    </source>
</evidence>
<dbReference type="Gene3D" id="3.20.20.80">
    <property type="entry name" value="Glycosidases"/>
    <property type="match status" value="1"/>
</dbReference>
<evidence type="ECO:0000256" key="8">
    <source>
        <dbReference type="RuleBase" id="RU003679"/>
    </source>
</evidence>
<dbReference type="Pfam" id="PF01301">
    <property type="entry name" value="Glyco_hydro_35"/>
    <property type="match status" value="1"/>
</dbReference>
<dbReference type="InterPro" id="IPR008979">
    <property type="entry name" value="Galactose-bd-like_sf"/>
</dbReference>
<comment type="similarity">
    <text evidence="2 8">Belongs to the glycosyl hydrolase 35 family.</text>
</comment>
<evidence type="ECO:0000259" key="11">
    <source>
        <dbReference type="Pfam" id="PF21467"/>
    </source>
</evidence>
<feature type="domain" description="Beta-galactosidase galactose-binding" evidence="11">
    <location>
        <begin position="551"/>
        <end position="598"/>
    </location>
</feature>
<gene>
    <name evidence="12" type="ORF">VFH_III024480</name>
</gene>
<keyword evidence="5 7" id="KW-0378">Hydrolase</keyword>
<dbReference type="Pfam" id="PF21467">
    <property type="entry name" value="BetaGal_gal-bd"/>
    <property type="match status" value="1"/>
</dbReference>
<evidence type="ECO:0000259" key="10">
    <source>
        <dbReference type="Pfam" id="PF17834"/>
    </source>
</evidence>
<dbReference type="SUPFAM" id="SSF51445">
    <property type="entry name" value="(Trans)glycosidases"/>
    <property type="match status" value="1"/>
</dbReference>
<dbReference type="SUPFAM" id="SSF49785">
    <property type="entry name" value="Galactose-binding domain-like"/>
    <property type="match status" value="2"/>
</dbReference>
<feature type="domain" description="Beta-galactosidase beta-sandwich" evidence="10">
    <location>
        <begin position="308"/>
        <end position="359"/>
    </location>
</feature>
<dbReference type="InterPro" id="IPR041392">
    <property type="entry name" value="GHD"/>
</dbReference>
<sequence>MWPDLIQKSKDGGIDVIETYVFWNLHEPVRGQYNFEGRGDLVGFVKAVVAAGLYVHLRIGPYACAEWNYGGFPLWLHFIPGIKFGTDNEPFKAEMKRFTAKIVDLMKQENLYASQGGPIILSQIENEYGNIDKSYGPAAKTYINWAASMATSLDTGVPWVMCQQANAPDPIINTCNGFYCDQFTPNSNQKPKMWTENWTGWFLAFGGVVPYRPVEDLAFAVARFFQRGGTFQNYYMYHGGTNFGRTTGGPFISTSYDYDAPIDEYGIIRQPKRGHLKDLHKAIKLCEEALIATDPTISSPGPNLETSVYKTGSACVAFLANTGTNDATVTFNGNSYHLPGWSVSILPDCKSVVLNTAKINSASTISSFATESVKEEVDSLGSSSSGWSWISEPVGISKDDAFTKSGLLEQINTIADRSDYLWYSLSIDVEDTAGHALHAFINGKLAGSGVGNSGNAKVKVDIPITLVSGKNKIDLLSLTVGLQNYGAFYDLVGAGITGPVTLKGLRNGSTVDLSSQQWTYQIGLQGEDLGLSSGSVGQWNSQSNLPTNQPLTWYKTNFIAPSGSNPVAIDFTGLGKGEAWVNGQSIGRYWPTYVAPTSGCTDSCNYRGSYSSSKCLKNCGKPSQISFLLF</sequence>
<organism evidence="12 13">
    <name type="scientific">Vicia faba</name>
    <name type="common">Broad bean</name>
    <name type="synonym">Faba vulgaris</name>
    <dbReference type="NCBI Taxonomy" id="3906"/>
    <lineage>
        <taxon>Eukaryota</taxon>
        <taxon>Viridiplantae</taxon>
        <taxon>Streptophyta</taxon>
        <taxon>Embryophyta</taxon>
        <taxon>Tracheophyta</taxon>
        <taxon>Spermatophyta</taxon>
        <taxon>Magnoliopsida</taxon>
        <taxon>eudicotyledons</taxon>
        <taxon>Gunneridae</taxon>
        <taxon>Pentapetalae</taxon>
        <taxon>rosids</taxon>
        <taxon>fabids</taxon>
        <taxon>Fabales</taxon>
        <taxon>Fabaceae</taxon>
        <taxon>Papilionoideae</taxon>
        <taxon>50 kb inversion clade</taxon>
        <taxon>NPAAA clade</taxon>
        <taxon>Hologalegina</taxon>
        <taxon>IRL clade</taxon>
        <taxon>Fabeae</taxon>
        <taxon>Vicia</taxon>
    </lineage>
</organism>
<reference evidence="12 13" key="1">
    <citation type="submission" date="2023-01" db="EMBL/GenBank/DDBJ databases">
        <authorList>
            <person name="Kreplak J."/>
        </authorList>
    </citation>
    <scope>NUCLEOTIDE SEQUENCE [LARGE SCALE GENOMIC DNA]</scope>
</reference>
<dbReference type="PROSITE" id="PS01182">
    <property type="entry name" value="GLYCOSYL_HYDROL_F35"/>
    <property type="match status" value="1"/>
</dbReference>
<evidence type="ECO:0000256" key="7">
    <source>
        <dbReference type="RuleBase" id="RU000675"/>
    </source>
</evidence>
<dbReference type="Pfam" id="PF17834">
    <property type="entry name" value="GHD"/>
    <property type="match status" value="1"/>
</dbReference>
<evidence type="ECO:0000259" key="9">
    <source>
        <dbReference type="Pfam" id="PF01301"/>
    </source>
</evidence>
<comment type="catalytic activity">
    <reaction evidence="1 7">
        <text>Hydrolysis of terminal non-reducing beta-D-galactose residues in beta-D-galactosides.</text>
        <dbReference type="EC" id="3.2.1.23"/>
    </reaction>
</comment>
<evidence type="ECO:0000313" key="13">
    <source>
        <dbReference type="Proteomes" id="UP001157006"/>
    </source>
</evidence>
<dbReference type="EC" id="3.2.1.23" evidence="3 7"/>
<evidence type="ECO:0000256" key="3">
    <source>
        <dbReference type="ARBA" id="ARBA00012756"/>
    </source>
</evidence>
<keyword evidence="13" id="KW-1185">Reference proteome</keyword>
<dbReference type="PRINTS" id="PR00742">
    <property type="entry name" value="GLHYDRLASE35"/>
</dbReference>
<dbReference type="InterPro" id="IPR019801">
    <property type="entry name" value="Glyco_hydro_35_CS"/>
</dbReference>
<dbReference type="InterPro" id="IPR031330">
    <property type="entry name" value="Gly_Hdrlase_35_cat"/>
</dbReference>
<dbReference type="Proteomes" id="UP001157006">
    <property type="component" value="Chromosome 3"/>
</dbReference>
<dbReference type="AlphaFoldDB" id="A0AAV0ZWV2"/>
<evidence type="ECO:0000313" key="12">
    <source>
        <dbReference type="EMBL" id="CAI8602106.1"/>
    </source>
</evidence>
<evidence type="ECO:0000256" key="1">
    <source>
        <dbReference type="ARBA" id="ARBA00001412"/>
    </source>
</evidence>
<keyword evidence="6 7" id="KW-0326">Glycosidase</keyword>
<dbReference type="FunFam" id="2.60.120.260:FF:000142">
    <property type="entry name" value="Beta-galactosidase"/>
    <property type="match status" value="1"/>
</dbReference>
<dbReference type="EMBL" id="OX451738">
    <property type="protein sequence ID" value="CAI8602106.1"/>
    <property type="molecule type" value="Genomic_DNA"/>
</dbReference>
<dbReference type="InterPro" id="IPR048913">
    <property type="entry name" value="BetaGal_gal-bd"/>
</dbReference>
<dbReference type="PANTHER" id="PTHR23421">
    <property type="entry name" value="BETA-GALACTOSIDASE RELATED"/>
    <property type="match status" value="1"/>
</dbReference>
<evidence type="ECO:0000256" key="6">
    <source>
        <dbReference type="ARBA" id="ARBA00023295"/>
    </source>
</evidence>
<dbReference type="InterPro" id="IPR017853">
    <property type="entry name" value="GH"/>
</dbReference>
<name>A0AAV0ZWV2_VICFA</name>
<feature type="domain" description="Glycoside hydrolase 35 catalytic" evidence="9">
    <location>
        <begin position="1"/>
        <end position="282"/>
    </location>
</feature>
<accession>A0AAV0ZWV2</accession>
<keyword evidence="4" id="KW-0732">Signal</keyword>
<evidence type="ECO:0000256" key="2">
    <source>
        <dbReference type="ARBA" id="ARBA00009809"/>
    </source>
</evidence>
<evidence type="ECO:0000256" key="5">
    <source>
        <dbReference type="ARBA" id="ARBA00022801"/>
    </source>
</evidence>